<dbReference type="InterPro" id="IPR009081">
    <property type="entry name" value="PP-bd_ACP"/>
</dbReference>
<dbReference type="InterPro" id="IPR020806">
    <property type="entry name" value="PKS_PP-bd"/>
</dbReference>
<dbReference type="PROSITE" id="PS00012">
    <property type="entry name" value="PHOSPHOPANTETHEINE"/>
    <property type="match status" value="1"/>
</dbReference>
<dbReference type="STRING" id="1441469.A0A225AXV9"/>
<dbReference type="Gene3D" id="3.40.50.720">
    <property type="entry name" value="NAD(P)-binding Rossmann-like Domain"/>
    <property type="match status" value="1"/>
</dbReference>
<dbReference type="PROSITE" id="PS52004">
    <property type="entry name" value="KS3_2"/>
    <property type="match status" value="1"/>
</dbReference>
<dbReference type="InterPro" id="IPR020841">
    <property type="entry name" value="PKS_Beta-ketoAc_synthase_dom"/>
</dbReference>
<evidence type="ECO:0000256" key="3">
    <source>
        <dbReference type="ARBA" id="ARBA00022603"/>
    </source>
</evidence>
<dbReference type="InterPro" id="IPR013217">
    <property type="entry name" value="Methyltransf_12"/>
</dbReference>
<dbReference type="Pfam" id="PF18558">
    <property type="entry name" value="HTH_51"/>
    <property type="match status" value="1"/>
</dbReference>
<evidence type="ECO:0000256" key="9">
    <source>
        <dbReference type="SAM" id="MobiDB-lite"/>
    </source>
</evidence>
<comment type="caution">
    <text evidence="13">The sequence shown here is derived from an EMBL/GenBank/DDBJ whole genome shotgun (WGS) entry which is preliminary data.</text>
</comment>
<evidence type="ECO:0000256" key="4">
    <source>
        <dbReference type="ARBA" id="ARBA00022679"/>
    </source>
</evidence>
<reference evidence="13 14" key="1">
    <citation type="submission" date="2015-06" db="EMBL/GenBank/DDBJ databases">
        <title>Talaromyces atroroseus IBT 11181 draft genome.</title>
        <authorList>
            <person name="Rasmussen K.B."/>
            <person name="Rasmussen S."/>
            <person name="Petersen B."/>
            <person name="Sicheritz-Ponten T."/>
            <person name="Mortensen U.H."/>
            <person name="Thrane U."/>
        </authorList>
    </citation>
    <scope>NUCLEOTIDE SEQUENCE [LARGE SCALE GENOMIC DNA]</scope>
    <source>
        <strain evidence="13 14">IBT 11181</strain>
    </source>
</reference>
<name>A0A225AXV9_TALAT</name>
<keyword evidence="3" id="KW-0489">Methyltransferase</keyword>
<feature type="compositionally biased region" description="Polar residues" evidence="9">
    <location>
        <begin position="2261"/>
        <end position="2277"/>
    </location>
</feature>
<feature type="region of interest" description="Disordered" evidence="9">
    <location>
        <begin position="1808"/>
        <end position="1827"/>
    </location>
</feature>
<dbReference type="InterPro" id="IPR049900">
    <property type="entry name" value="PKS_mFAS_DH"/>
</dbReference>
<dbReference type="Pfam" id="PF07993">
    <property type="entry name" value="NAD_binding_4"/>
    <property type="match status" value="1"/>
</dbReference>
<evidence type="ECO:0000259" key="10">
    <source>
        <dbReference type="PROSITE" id="PS50075"/>
    </source>
</evidence>
<evidence type="ECO:0000313" key="14">
    <source>
        <dbReference type="Proteomes" id="UP000214365"/>
    </source>
</evidence>
<dbReference type="PANTHER" id="PTHR43775:SF21">
    <property type="entry name" value="NON-REDUCING POLYKETIDE SYNTHASE AUSA-RELATED"/>
    <property type="match status" value="1"/>
</dbReference>
<feature type="domain" description="Carrier" evidence="10">
    <location>
        <begin position="1733"/>
        <end position="1813"/>
    </location>
</feature>
<dbReference type="InterPro" id="IPR042104">
    <property type="entry name" value="PKS_dehydratase_sf"/>
</dbReference>
<dbReference type="InterPro" id="IPR016036">
    <property type="entry name" value="Malonyl_transacylase_ACP-bd"/>
</dbReference>
<dbReference type="InterPro" id="IPR014043">
    <property type="entry name" value="Acyl_transferase_dom"/>
</dbReference>
<dbReference type="Gene3D" id="3.40.366.10">
    <property type="entry name" value="Malonyl-Coenzyme A Acyl Carrier Protein, domain 2"/>
    <property type="match status" value="2"/>
</dbReference>
<dbReference type="InterPro" id="IPR036736">
    <property type="entry name" value="ACP-like_sf"/>
</dbReference>
<dbReference type="InterPro" id="IPR050091">
    <property type="entry name" value="PKS_NRPS_Biosynth_Enz"/>
</dbReference>
<dbReference type="PROSITE" id="PS52019">
    <property type="entry name" value="PKS_MFAS_DH"/>
    <property type="match status" value="1"/>
</dbReference>
<dbReference type="GO" id="GO:0044550">
    <property type="term" value="P:secondary metabolite biosynthetic process"/>
    <property type="evidence" value="ECO:0007669"/>
    <property type="project" value="TreeGrafter"/>
</dbReference>
<dbReference type="InterPro" id="IPR049551">
    <property type="entry name" value="PKS_DH_C"/>
</dbReference>
<dbReference type="Pfam" id="PF16197">
    <property type="entry name" value="KAsynt_C_assoc"/>
    <property type="match status" value="1"/>
</dbReference>
<evidence type="ECO:0000313" key="13">
    <source>
        <dbReference type="EMBL" id="OKL64463.1"/>
    </source>
</evidence>
<dbReference type="Gene3D" id="3.40.50.150">
    <property type="entry name" value="Vaccinia Virus protein VP39"/>
    <property type="match status" value="1"/>
</dbReference>
<keyword evidence="5" id="KW-0511">Multifunctional enzyme</keyword>
<dbReference type="SUPFAM" id="SSF51735">
    <property type="entry name" value="NAD(P)-binding Rossmann-fold domains"/>
    <property type="match status" value="1"/>
</dbReference>
<dbReference type="SUPFAM" id="SSF53901">
    <property type="entry name" value="Thiolase-like"/>
    <property type="match status" value="1"/>
</dbReference>
<dbReference type="GO" id="GO:0031177">
    <property type="term" value="F:phosphopantetheine binding"/>
    <property type="evidence" value="ECO:0007669"/>
    <property type="project" value="InterPro"/>
</dbReference>
<evidence type="ECO:0000256" key="1">
    <source>
        <dbReference type="ARBA" id="ARBA00022450"/>
    </source>
</evidence>
<keyword evidence="4" id="KW-0808">Transferase</keyword>
<dbReference type="GO" id="GO:0006633">
    <property type="term" value="P:fatty acid biosynthetic process"/>
    <property type="evidence" value="ECO:0007669"/>
    <property type="project" value="TreeGrafter"/>
</dbReference>
<dbReference type="InterPro" id="IPR014031">
    <property type="entry name" value="Ketoacyl_synth_C"/>
</dbReference>
<dbReference type="EMBL" id="LFMY01000001">
    <property type="protein sequence ID" value="OKL64463.1"/>
    <property type="molecule type" value="Genomic_DNA"/>
</dbReference>
<dbReference type="GO" id="GO:0004312">
    <property type="term" value="F:fatty acid synthase activity"/>
    <property type="evidence" value="ECO:0007669"/>
    <property type="project" value="TreeGrafter"/>
</dbReference>
<keyword evidence="1" id="KW-0596">Phosphopantetheine</keyword>
<comment type="similarity">
    <text evidence="7">In the C-terminal section; belongs to the NRP synthetase family.</text>
</comment>
<feature type="region of interest" description="Disordered" evidence="9">
    <location>
        <begin position="2261"/>
        <end position="2280"/>
    </location>
</feature>
<dbReference type="CDD" id="cd02440">
    <property type="entry name" value="AdoMet_MTases"/>
    <property type="match status" value="1"/>
</dbReference>
<accession>A0A225AXV9</accession>
<dbReference type="Proteomes" id="UP000214365">
    <property type="component" value="Unassembled WGS sequence"/>
</dbReference>
<sequence length="2663" mass="292413">MNFVPFVVFGPQTELPGQACISRLRHDLLHAPELASFRDAVRGLPDLWPLLLEIEPGIEQSNGLEAFTRLRKWLDTGVLQEDAADISSLNALLSPLTVILHTVQYAKWILRTGQQDPPAKSVSAYGMEGMCTGFLTAIAAALSNSVQEFSRHASVALRLAACIGAIVDLNGGCEDPSEIMQAVVVQWDTEMLGLLQTMAYHPKAYISVIRDARSATVVVPHSEIAPITQKLSSHGLKTIPLPLLGRHHHPSNSDVAKKLMDLARLRPDLQFPDASKLRTPLRIDGDYGADNQECILHEFAIKSSLMEQLNWQARITAALSQFKDEGCENLLITTFGLTNFLPRATNGWQLVGKKVQLCEEAHQLRLRLLSSKLSESELSTQLTPPNLNLQNGIAVVGMAGRFPGADSLDEFWTLVKDGTSMLSEIPANRFKVGQLRRSSSDTRFWGNFMRDPDAFDRQFFKISSREATSMDPQQRLLLQVAYEAMQSAQYFDGNNKSREFGCYVGVGSVDYEGNIYSHQPTAYSAVGSLRAFLSGRISHHFGWTGPSITYDTACSSSLVALHSACKALLTGECNGALAGGVNVITSPALYQNLGAASFLSPTGASKAFDAAADGYCRGEGCGLVVLKRLSDAIDDGDPILSVIPGSAINQSDNSVSITVPHSESQSSLYRKVLAQSGLKPSDISYVEAHGTGTPVGDPIECQSIRNVFGDANRSTKLHIGSVKANIGHLEAASGVAALIKSVMMIQNKVITKQPNFVSLNPRIPPLEPDNMAITTATIPWDSDFRAICINNYGASGTNGALVVCEPPTRHMERAVRQRIPPSFSKHLISICANSASSLQEYCSSLQKHVLSAVEAELPDYAFNLAHQQDYTLKYRRSAIVESIDQLHSLLSAWKADGSKTIQQTPNSSKPIVLCFGGHSGQTIGLDKTIYESVAVFRFHLDNVCETLSEINGISIFPHIHSIDPIEDEVVLNCSLFAVQYASAMCWIDSGVVVDTVIGHSFGQIAALCISGVLSLKDALSYVSGRAALFERNWSAEKGAMIAVRADSDAVLRLIGDISEKLEIACYNSPTDVVVTGSTIGIETLEIAATRAGIQAQRLNTNRAFHSRLMDDALPELAKLACELTFNSPKIRIETCTEGNSWPTFDADRLLAHSRQPVYFKDAVQRIQQRLGTCVWLEAGSKSGVTKLVSKCVRNDYSLVPEHVFLPVDLSVGKSENSLIQTTFKFHDAGYHIDYWLYHRRQRHLFKHINLPPYQFDKSRYWLDFKDFLDSNDSQEAIDTTVHNPRILQFLEHRDTAQESVAVFAVNVGSDSFQAAVSGHAVMGNGLCPASLYIELAAQAAGHLNHLSAVSLPQVTDLRILAPLGLDKRHTVKYVLRRLHSADANWSFTLISLGENRETHHASGTIRLRDVVDQDLHTRRETLEHFVGVGRCNTLLEDKRSDTIQGSIVYKVFDRVVNYKQYYQGVRQVSSMGAETAGVVAMPESSVQIFADETICAPLIMDNFLQVAGIHVNCLRDVSKDELYICTSVNEMQIFATMEQSAIGPQSWLVYVYTKTHGEKVLESDILAFDQDSGSLSMALQGVTFSRVNISSLARTLRAANPKTDELTSTPGPYKPDITRPANPIRSDRLTAGKPKPARLQMQHIHETPKISSEQVKGILSSITDVPVEQINDNDTLDALGIDSLMTTELVSEIKRVMHIDISPNESGLYSTVSALSNYLLTKSVPSTSYSVASTPTDLYFMEVNGFLSKIVDIPVHEINNESTMDELGIDSLMEMEVLSEIQTAFGVNIPSTQFRQLSVADLSELLHADQKSRTPPRRNPPSSVSADDTVALTPFTVVSSTFPSTNNGSPLATFHDGNETTISHGSIIGEPASDIHKVFAAIKDDFDVFAAETQLAGFYSNVYPLQLKLVTAYIINAFDKMGCSLASVPEGAMIPVISHVPKHDKVVRQLYNILEAAGIIYRSDDRSYKRTRQTVNTDSSTQALLGDILNNFPQHSDEHRLLSVTGPHLAECLRGTTDAINLIFGSRESKELLSSVYLNAPMFATGTKLLCEFLTKLAPSLRSANNPIRILEIGAGTGGTTRNVISTLELSKVPFEYTFSDISASLVAAAKKTFASCKQMSFTTLDIEKEPSPDLMNKYDIVISTNCIHATKDLTVTTANIRKLLNDAGILCLIELTRNLFWFDLVFGLLEGWWLFNDGRKHALASESFWKESLLHAGYGHVDWTQSNSKESELLRLIVAHNKAVPVPSSHASIENAQTNHSSSFNSLKNGEPSRSPSPFGHHGSVILLTGATGNLGTHLLQSLLNREEVSQVICLNRLTRQDPATRQADALKSRGIQIPSNWWSSRIRIFETKTESANLGLEPDAYQYLCNNTTHIVHNAWPMSFRRPLSSFEPQFKVMENLQQLARDIRIVQRAKGLTSLPRLLFISSIGVVGHHPAILKHEPVPEAPVPSDGSSSLEMGYARAKLQCEQMIQNDASSEDSMESCFARIGQMTGTREHGIWNSDEHFPALLKASQDIGALPRLEGSASWLPVDVAAAAVSDILLDPRPPHLVYHIENPARQPWSEIIEQLAQPILGDGAATIPYNEWLARVKAAQTHVSHSPIQSLLDLFERDFTRMDCGGVVLDTSLAQSVSPSLREATAVDAKTISLYVSNWKRMKFLQ</sequence>
<dbReference type="Pfam" id="PF00550">
    <property type="entry name" value="PP-binding"/>
    <property type="match status" value="2"/>
</dbReference>
<feature type="region of interest" description="Disordered" evidence="9">
    <location>
        <begin position="1602"/>
        <end position="1628"/>
    </location>
</feature>
<dbReference type="InterPro" id="IPR036291">
    <property type="entry name" value="NAD(P)-bd_dom_sf"/>
</dbReference>
<dbReference type="GO" id="GO:0008168">
    <property type="term" value="F:methyltransferase activity"/>
    <property type="evidence" value="ECO:0007669"/>
    <property type="project" value="UniProtKB-KW"/>
</dbReference>
<protein>
    <recommendedName>
        <fullName evidence="15">S-adenosyl-L-methionine-dependent N-methyltransferase</fullName>
    </recommendedName>
</protein>
<dbReference type="InterPro" id="IPR013120">
    <property type="entry name" value="FAR_NAD-bd"/>
</dbReference>
<feature type="region of interest" description="C-terminal hotdog fold" evidence="8">
    <location>
        <begin position="1440"/>
        <end position="1593"/>
    </location>
</feature>
<dbReference type="Gene3D" id="1.10.1200.10">
    <property type="entry name" value="ACP-like"/>
    <property type="match status" value="2"/>
</dbReference>
<dbReference type="InterPro" id="IPR029063">
    <property type="entry name" value="SAM-dependent_MTases_sf"/>
</dbReference>
<feature type="domain" description="Ketosynthase family 3 (KS3)" evidence="11">
    <location>
        <begin position="390"/>
        <end position="805"/>
    </location>
</feature>
<dbReference type="Pfam" id="PF14765">
    <property type="entry name" value="PS-DH"/>
    <property type="match status" value="1"/>
</dbReference>
<evidence type="ECO:0000256" key="7">
    <source>
        <dbReference type="ARBA" id="ARBA00029443"/>
    </source>
</evidence>
<dbReference type="InterPro" id="IPR014030">
    <property type="entry name" value="Ketoacyl_synth_N"/>
</dbReference>
<dbReference type="GeneID" id="31000748"/>
<dbReference type="SMART" id="SM00823">
    <property type="entry name" value="PKS_PP"/>
    <property type="match status" value="2"/>
</dbReference>
<organism evidence="13 14">
    <name type="scientific">Talaromyces atroroseus</name>
    <dbReference type="NCBI Taxonomy" id="1441469"/>
    <lineage>
        <taxon>Eukaryota</taxon>
        <taxon>Fungi</taxon>
        <taxon>Dikarya</taxon>
        <taxon>Ascomycota</taxon>
        <taxon>Pezizomycotina</taxon>
        <taxon>Eurotiomycetes</taxon>
        <taxon>Eurotiomycetidae</taxon>
        <taxon>Eurotiales</taxon>
        <taxon>Trichocomaceae</taxon>
        <taxon>Talaromyces</taxon>
        <taxon>Talaromyces sect. Trachyspermi</taxon>
    </lineage>
</organism>
<evidence type="ECO:0000259" key="11">
    <source>
        <dbReference type="PROSITE" id="PS52004"/>
    </source>
</evidence>
<dbReference type="SUPFAM" id="SSF55048">
    <property type="entry name" value="Probable ACP-binding domain of malonyl-CoA ACP transacylase"/>
    <property type="match status" value="1"/>
</dbReference>
<dbReference type="Pfam" id="PF02801">
    <property type="entry name" value="Ketoacyl-synt_C"/>
    <property type="match status" value="1"/>
</dbReference>
<dbReference type="SMART" id="SM00825">
    <property type="entry name" value="PKS_KS"/>
    <property type="match status" value="1"/>
</dbReference>
<dbReference type="Pfam" id="PF00109">
    <property type="entry name" value="ketoacyl-synt"/>
    <property type="match status" value="1"/>
</dbReference>
<dbReference type="InterPro" id="IPR041068">
    <property type="entry name" value="HTH_51"/>
</dbReference>
<dbReference type="InterPro" id="IPR006162">
    <property type="entry name" value="Ppantetheine_attach_site"/>
</dbReference>
<dbReference type="SUPFAM" id="SSF53335">
    <property type="entry name" value="S-adenosyl-L-methionine-dependent methyltransferases"/>
    <property type="match status" value="1"/>
</dbReference>
<feature type="active site" description="Proton donor; for dehydratase activity" evidence="8">
    <location>
        <position position="1501"/>
    </location>
</feature>
<dbReference type="GO" id="GO:0032259">
    <property type="term" value="P:methylation"/>
    <property type="evidence" value="ECO:0007669"/>
    <property type="project" value="UniProtKB-KW"/>
</dbReference>
<feature type="domain" description="PKS/mFAS DH" evidence="12">
    <location>
        <begin position="1284"/>
        <end position="1593"/>
    </location>
</feature>
<dbReference type="SMART" id="SM00827">
    <property type="entry name" value="PKS_AT"/>
    <property type="match status" value="1"/>
</dbReference>
<dbReference type="Pfam" id="PF00698">
    <property type="entry name" value="Acyl_transf_1"/>
    <property type="match status" value="1"/>
</dbReference>
<dbReference type="RefSeq" id="XP_020124584.1">
    <property type="nucleotide sequence ID" value="XM_020260860.1"/>
</dbReference>
<feature type="region of interest" description="N-terminal hotdog fold" evidence="8">
    <location>
        <begin position="1284"/>
        <end position="1412"/>
    </location>
</feature>
<dbReference type="Pfam" id="PF08242">
    <property type="entry name" value="Methyltransf_12"/>
    <property type="match status" value="1"/>
</dbReference>
<evidence type="ECO:0008006" key="15">
    <source>
        <dbReference type="Google" id="ProtNLM"/>
    </source>
</evidence>
<dbReference type="InterPro" id="IPR032821">
    <property type="entry name" value="PKS_assoc"/>
</dbReference>
<keyword evidence="6" id="KW-0012">Acyltransferase</keyword>
<gene>
    <name evidence="13" type="ORF">UA08_00993</name>
</gene>
<dbReference type="SUPFAM" id="SSF52151">
    <property type="entry name" value="FabD/lysophospholipase-like"/>
    <property type="match status" value="1"/>
</dbReference>
<dbReference type="PROSITE" id="PS50075">
    <property type="entry name" value="CARRIER"/>
    <property type="match status" value="2"/>
</dbReference>
<evidence type="ECO:0000256" key="6">
    <source>
        <dbReference type="ARBA" id="ARBA00023315"/>
    </source>
</evidence>
<evidence type="ECO:0000256" key="8">
    <source>
        <dbReference type="PROSITE-ProRule" id="PRU01363"/>
    </source>
</evidence>
<feature type="active site" description="Proton acceptor; for dehydratase activity" evidence="8">
    <location>
        <position position="1319"/>
    </location>
</feature>
<dbReference type="PANTHER" id="PTHR43775">
    <property type="entry name" value="FATTY ACID SYNTHASE"/>
    <property type="match status" value="1"/>
</dbReference>
<evidence type="ECO:0000256" key="2">
    <source>
        <dbReference type="ARBA" id="ARBA00022553"/>
    </source>
</evidence>
<feature type="domain" description="Carrier" evidence="10">
    <location>
        <begin position="1649"/>
        <end position="1723"/>
    </location>
</feature>
<dbReference type="Gene3D" id="3.30.70.3290">
    <property type="match status" value="1"/>
</dbReference>
<dbReference type="OrthoDB" id="429813at2759"/>
<keyword evidence="2" id="KW-0597">Phosphoprotein</keyword>
<dbReference type="InterPro" id="IPR016035">
    <property type="entry name" value="Acyl_Trfase/lysoPLipase"/>
</dbReference>
<dbReference type="Pfam" id="PF16073">
    <property type="entry name" value="SAT"/>
    <property type="match status" value="1"/>
</dbReference>
<evidence type="ECO:0000259" key="12">
    <source>
        <dbReference type="PROSITE" id="PS52019"/>
    </source>
</evidence>
<dbReference type="CDD" id="cd00833">
    <property type="entry name" value="PKS"/>
    <property type="match status" value="1"/>
</dbReference>
<evidence type="ECO:0000256" key="5">
    <source>
        <dbReference type="ARBA" id="ARBA00023268"/>
    </source>
</evidence>
<dbReference type="InterPro" id="IPR016039">
    <property type="entry name" value="Thiolase-like"/>
</dbReference>
<dbReference type="InterPro" id="IPR032088">
    <property type="entry name" value="SAT"/>
</dbReference>
<dbReference type="Gene3D" id="3.40.47.10">
    <property type="match status" value="1"/>
</dbReference>
<proteinExistence type="inferred from homology"/>
<dbReference type="InterPro" id="IPR001227">
    <property type="entry name" value="Ac_transferase_dom_sf"/>
</dbReference>
<dbReference type="Gene3D" id="3.10.129.110">
    <property type="entry name" value="Polyketide synthase dehydratase"/>
    <property type="match status" value="1"/>
</dbReference>
<dbReference type="SUPFAM" id="SSF47336">
    <property type="entry name" value="ACP-like"/>
    <property type="match status" value="2"/>
</dbReference>
<keyword evidence="14" id="KW-1185">Reference proteome</keyword>